<reference evidence="3" key="2">
    <citation type="journal article" date="2019" name="IMA Fungus">
        <title>Genome sequencing and comparison of five Tilletia species to identify candidate genes for the detection of regulated species infecting wheat.</title>
        <authorList>
            <person name="Nguyen H.D.T."/>
            <person name="Sultana T."/>
            <person name="Kesanakurti P."/>
            <person name="Hambleton S."/>
        </authorList>
    </citation>
    <scope>NUCLEOTIDE SEQUENCE</scope>
    <source>
        <strain evidence="3">DAOMC 236416</strain>
    </source>
</reference>
<feature type="domain" description="MINDY deubiquitinase" evidence="2">
    <location>
        <begin position="63"/>
        <end position="505"/>
    </location>
</feature>
<evidence type="ECO:0000256" key="1">
    <source>
        <dbReference type="SAM" id="MobiDB-lite"/>
    </source>
</evidence>
<reference evidence="3" key="1">
    <citation type="submission" date="2016-04" db="EMBL/GenBank/DDBJ databases">
        <authorList>
            <person name="Nguyen H.D."/>
            <person name="Samba Siva P."/>
            <person name="Cullis J."/>
            <person name="Levesque C.A."/>
            <person name="Hambleton S."/>
        </authorList>
    </citation>
    <scope>NUCLEOTIDE SEQUENCE</scope>
    <source>
        <strain evidence="3">DAOMC 236416</strain>
    </source>
</reference>
<evidence type="ECO:0000259" key="2">
    <source>
        <dbReference type="Pfam" id="PF04424"/>
    </source>
</evidence>
<dbReference type="EMBL" id="LWDF02000220">
    <property type="protein sequence ID" value="KAE8252069.1"/>
    <property type="molecule type" value="Genomic_DNA"/>
</dbReference>
<protein>
    <recommendedName>
        <fullName evidence="2">MINDY deubiquitinase domain-containing protein</fullName>
    </recommendedName>
</protein>
<dbReference type="GO" id="GO:0071108">
    <property type="term" value="P:protein K48-linked deubiquitination"/>
    <property type="evidence" value="ECO:0007669"/>
    <property type="project" value="TreeGrafter"/>
</dbReference>
<proteinExistence type="predicted"/>
<name>A0A8T8T1X0_9BASI</name>
<dbReference type="GO" id="GO:1990380">
    <property type="term" value="F:K48-linked deubiquitinase activity"/>
    <property type="evidence" value="ECO:0007669"/>
    <property type="project" value="InterPro"/>
</dbReference>
<evidence type="ECO:0000313" key="4">
    <source>
        <dbReference type="Proteomes" id="UP000077521"/>
    </source>
</evidence>
<feature type="region of interest" description="Disordered" evidence="1">
    <location>
        <begin position="264"/>
        <end position="377"/>
    </location>
</feature>
<dbReference type="PANTHER" id="PTHR18063:SF6">
    <property type="entry name" value="UBIQUITIN CARBOXYL-TERMINAL HYDROLASE"/>
    <property type="match status" value="1"/>
</dbReference>
<feature type="region of interest" description="Disordered" evidence="1">
    <location>
        <begin position="211"/>
        <end position="233"/>
    </location>
</feature>
<dbReference type="GO" id="GO:0016807">
    <property type="term" value="F:cysteine-type carboxypeptidase activity"/>
    <property type="evidence" value="ECO:0007669"/>
    <property type="project" value="TreeGrafter"/>
</dbReference>
<gene>
    <name evidence="3" type="ORF">A4X13_0g3721</name>
</gene>
<sequence>MMETSQAPVPAQLELTPQQEQQQQPLLETNTPLPPPPQPPRRNNGADEEQWTLRYIYPTAGAKSASLQANQVPIVTQDANGPCSLVALSNILLLRNILTISPSDRPAVDFTYLSRSIAELFLTRPCPEDQDETSWQNTLTQALDILPTTRHGLDVNVDFRDAAAFHPPQSPQLALFRLFGIRLVHGWLPDPADRPTFEALVPSSSASAAPAGAAVETSSSSQLPQSASAEEWRTGSDYDAVIQRLVSAQDIAGNFADLDLKVDGQRADPEQVPQTATEKKGKGKAVEASSDAEQSAAPAGDVSVNAEDSLVQKMAESSLTEPQSTERPIPQLQSNNPFLPAITAESKGKGAETSDGADTPMKVDPETNGPESWTDDQRRSVGDAIQIRTFLESNPTQLSIYGLFALASTLQPGELCALFRNMHLSCLYRRREDEGLELVDNPDVALSGQQSELPPLHQQQQVTNATPHLFTLVTDEFLARAHPEIVWESLEDVHGSAGAFYDAFFRRVQVNPKKTRWAMDQETRGPSRGQGQGRGQEGQNIEVPDGFWDPVVPNAQSEAASGGGGGDRRSPGYQTEGNQHHYQHDGMDPSIGDADYALAYQLQQEERQAAREADRARRHERGTSTASAAGYGREDASQQQQQQQDEALAGVHEDLGGSGDGSRRNKMMKKRQSGSGKSDKCVVM</sequence>
<organism evidence="3 4">
    <name type="scientific">Tilletia indica</name>
    <dbReference type="NCBI Taxonomy" id="43049"/>
    <lineage>
        <taxon>Eukaryota</taxon>
        <taxon>Fungi</taxon>
        <taxon>Dikarya</taxon>
        <taxon>Basidiomycota</taxon>
        <taxon>Ustilaginomycotina</taxon>
        <taxon>Exobasidiomycetes</taxon>
        <taxon>Tilletiales</taxon>
        <taxon>Tilletiaceae</taxon>
        <taxon>Tilletia</taxon>
    </lineage>
</organism>
<comment type="caution">
    <text evidence="3">The sequence shown here is derived from an EMBL/GenBank/DDBJ whole genome shotgun (WGS) entry which is preliminary data.</text>
</comment>
<dbReference type="InterPro" id="IPR007518">
    <property type="entry name" value="MINDY"/>
</dbReference>
<evidence type="ECO:0000313" key="3">
    <source>
        <dbReference type="EMBL" id="KAE8252069.1"/>
    </source>
</evidence>
<feature type="region of interest" description="Disordered" evidence="1">
    <location>
        <begin position="1"/>
        <end position="45"/>
    </location>
</feature>
<feature type="compositionally biased region" description="Basic and acidic residues" evidence="1">
    <location>
        <begin position="578"/>
        <end position="587"/>
    </location>
</feature>
<feature type="compositionally biased region" description="Low complexity" evidence="1">
    <location>
        <begin position="211"/>
        <end position="229"/>
    </location>
</feature>
<dbReference type="PANTHER" id="PTHR18063">
    <property type="entry name" value="NF-E2 INDUCIBLE PROTEIN"/>
    <property type="match status" value="1"/>
</dbReference>
<feature type="region of interest" description="Disordered" evidence="1">
    <location>
        <begin position="605"/>
        <end position="684"/>
    </location>
</feature>
<feature type="compositionally biased region" description="Polar residues" evidence="1">
    <location>
        <begin position="315"/>
        <end position="337"/>
    </location>
</feature>
<feature type="compositionally biased region" description="Basic and acidic residues" evidence="1">
    <location>
        <begin position="605"/>
        <end position="617"/>
    </location>
</feature>
<feature type="region of interest" description="Disordered" evidence="1">
    <location>
        <begin position="516"/>
        <end position="592"/>
    </location>
</feature>
<dbReference type="Proteomes" id="UP000077521">
    <property type="component" value="Unassembled WGS sequence"/>
</dbReference>
<dbReference type="GO" id="GO:0005829">
    <property type="term" value="C:cytosol"/>
    <property type="evidence" value="ECO:0007669"/>
    <property type="project" value="TreeGrafter"/>
</dbReference>
<accession>A0A8T8T1X0</accession>
<keyword evidence="4" id="KW-1185">Reference proteome</keyword>
<dbReference type="Pfam" id="PF04424">
    <property type="entry name" value="MINDY_DUB"/>
    <property type="match status" value="1"/>
</dbReference>
<dbReference type="GO" id="GO:0071944">
    <property type="term" value="C:cell periphery"/>
    <property type="evidence" value="ECO:0007669"/>
    <property type="project" value="TreeGrafter"/>
</dbReference>
<feature type="compositionally biased region" description="Low complexity" evidence="1">
    <location>
        <begin position="12"/>
        <end position="31"/>
    </location>
</feature>
<dbReference type="GO" id="GO:0004843">
    <property type="term" value="F:cysteine-type deubiquitinase activity"/>
    <property type="evidence" value="ECO:0007669"/>
    <property type="project" value="InterPro"/>
</dbReference>
<dbReference type="AlphaFoldDB" id="A0A8T8T1X0"/>
<dbReference type="InterPro" id="IPR033979">
    <property type="entry name" value="MINDY_domain"/>
</dbReference>